<dbReference type="RefSeq" id="WP_380034879.1">
    <property type="nucleotide sequence ID" value="NZ_JBHSHB010000024.1"/>
</dbReference>
<name>A0ABV9LC58_9FLAO</name>
<feature type="transmembrane region" description="Helical" evidence="1">
    <location>
        <begin position="324"/>
        <end position="346"/>
    </location>
</feature>
<keyword evidence="5" id="KW-1185">Reference proteome</keyword>
<sequence>MKLLLVLLGFLLCSVSLPPETIYHLKDASGTHTITSVKRAEFTELHSENLGVDNGTYWFKINNISQPRAILELQTSHVTTLELYDNNGTLVPIMKDTRFPSYFISKDLHSFPLYLKGDFPLEAFFPITISNEGVYAKNDRVNMLGIGFFYGTSIALLIATLIFFFIVKNTKFIFFAFIISGILLSVIAQDNILNFLGINIGNTFYLEALGHYSVGLMAMFFMVFYLKLRSNQQWIKWSIFSIVAISTFSLFFFIFTEMLWGLILINSCSILATALLWILILRIAKGPKRYVLFLIYSVNLFFLVNVFVFHLLGITLLERSTFDGAGIALLNFTLIAVLLLLSFYGIQTTGVIMKHKIKRYVEELKELNTYRNIQETDDDYLESLIYQFKLENIEVKILDDIAEGLSNEAIASKYDLTTDRLNQVTKSLYTKLGLETSSDLQNLAF</sequence>
<dbReference type="InterPro" id="IPR036388">
    <property type="entry name" value="WH-like_DNA-bd_sf"/>
</dbReference>
<dbReference type="Gene3D" id="1.10.10.10">
    <property type="entry name" value="Winged helix-like DNA-binding domain superfamily/Winged helix DNA-binding domain"/>
    <property type="match status" value="1"/>
</dbReference>
<dbReference type="EMBL" id="JBHSHB010000024">
    <property type="protein sequence ID" value="MFC4691246.1"/>
    <property type="molecule type" value="Genomic_DNA"/>
</dbReference>
<feature type="chain" id="PRO_5047500387" evidence="2">
    <location>
        <begin position="19"/>
        <end position="445"/>
    </location>
</feature>
<dbReference type="InterPro" id="IPR016032">
    <property type="entry name" value="Sig_transdc_resp-reg_C-effctor"/>
</dbReference>
<feature type="transmembrane region" description="Helical" evidence="1">
    <location>
        <begin position="238"/>
        <end position="256"/>
    </location>
</feature>
<feature type="transmembrane region" description="Helical" evidence="1">
    <location>
        <begin position="290"/>
        <end position="312"/>
    </location>
</feature>
<reference evidence="5" key="1">
    <citation type="journal article" date="2019" name="Int. J. Syst. Evol. Microbiol.">
        <title>The Global Catalogue of Microorganisms (GCM) 10K type strain sequencing project: providing services to taxonomists for standard genome sequencing and annotation.</title>
        <authorList>
            <consortium name="The Broad Institute Genomics Platform"/>
            <consortium name="The Broad Institute Genome Sequencing Center for Infectious Disease"/>
            <person name="Wu L."/>
            <person name="Ma J."/>
        </authorList>
    </citation>
    <scope>NUCLEOTIDE SEQUENCE [LARGE SCALE GENOMIC DNA]</scope>
    <source>
        <strain evidence="5">CGMCC 4.7427</strain>
    </source>
</reference>
<dbReference type="SUPFAM" id="SSF46894">
    <property type="entry name" value="C-terminal effector domain of the bipartite response regulators"/>
    <property type="match status" value="1"/>
</dbReference>
<evidence type="ECO:0000313" key="4">
    <source>
        <dbReference type="EMBL" id="MFC4691246.1"/>
    </source>
</evidence>
<dbReference type="InterPro" id="IPR011622">
    <property type="entry name" value="7TMR_DISM_rcpt_extracell_dom2"/>
</dbReference>
<feature type="domain" description="7TM-DISM receptor extracellular" evidence="3">
    <location>
        <begin position="22"/>
        <end position="100"/>
    </location>
</feature>
<feature type="transmembrane region" description="Helical" evidence="1">
    <location>
        <begin position="262"/>
        <end position="283"/>
    </location>
</feature>
<organism evidence="4 5">
    <name type="scientific">Dokdonia genika</name>
    <dbReference type="NCBI Taxonomy" id="308113"/>
    <lineage>
        <taxon>Bacteria</taxon>
        <taxon>Pseudomonadati</taxon>
        <taxon>Bacteroidota</taxon>
        <taxon>Flavobacteriia</taxon>
        <taxon>Flavobacteriales</taxon>
        <taxon>Flavobacteriaceae</taxon>
        <taxon>Dokdonia</taxon>
    </lineage>
</organism>
<keyword evidence="1" id="KW-0812">Transmembrane</keyword>
<evidence type="ECO:0000313" key="5">
    <source>
        <dbReference type="Proteomes" id="UP001595878"/>
    </source>
</evidence>
<feature type="signal peptide" evidence="2">
    <location>
        <begin position="1"/>
        <end position="18"/>
    </location>
</feature>
<evidence type="ECO:0000256" key="2">
    <source>
        <dbReference type="SAM" id="SignalP"/>
    </source>
</evidence>
<feature type="transmembrane region" description="Helical" evidence="1">
    <location>
        <begin position="209"/>
        <end position="226"/>
    </location>
</feature>
<keyword evidence="2" id="KW-0732">Signal</keyword>
<feature type="transmembrane region" description="Helical" evidence="1">
    <location>
        <begin position="172"/>
        <end position="189"/>
    </location>
</feature>
<keyword evidence="1" id="KW-0472">Membrane</keyword>
<comment type="caution">
    <text evidence="4">The sequence shown here is derived from an EMBL/GenBank/DDBJ whole genome shotgun (WGS) entry which is preliminary data.</text>
</comment>
<protein>
    <submittedName>
        <fullName evidence="4">7TM-DISM domain-containing protein</fullName>
    </submittedName>
</protein>
<evidence type="ECO:0000256" key="1">
    <source>
        <dbReference type="SAM" id="Phobius"/>
    </source>
</evidence>
<dbReference type="Pfam" id="PF07696">
    <property type="entry name" value="7TMR-DISMED2"/>
    <property type="match status" value="1"/>
</dbReference>
<dbReference type="Proteomes" id="UP001595878">
    <property type="component" value="Unassembled WGS sequence"/>
</dbReference>
<evidence type="ECO:0000259" key="3">
    <source>
        <dbReference type="Pfam" id="PF07696"/>
    </source>
</evidence>
<gene>
    <name evidence="4" type="ORF">ACFO5T_12470</name>
</gene>
<proteinExistence type="predicted"/>
<keyword evidence="1" id="KW-1133">Transmembrane helix</keyword>
<feature type="transmembrane region" description="Helical" evidence="1">
    <location>
        <begin position="143"/>
        <end position="165"/>
    </location>
</feature>
<accession>A0ABV9LC58</accession>